<keyword evidence="2" id="KW-1185">Reference proteome</keyword>
<proteinExistence type="predicted"/>
<dbReference type="InterPro" id="IPR002481">
    <property type="entry name" value="FUR"/>
</dbReference>
<evidence type="ECO:0000313" key="1">
    <source>
        <dbReference type="EMBL" id="WRQ86891.1"/>
    </source>
</evidence>
<organism evidence="1 2">
    <name type="scientific">Actomonas aquatica</name>
    <dbReference type="NCBI Taxonomy" id="2866162"/>
    <lineage>
        <taxon>Bacteria</taxon>
        <taxon>Pseudomonadati</taxon>
        <taxon>Verrucomicrobiota</taxon>
        <taxon>Opitutia</taxon>
        <taxon>Opitutales</taxon>
        <taxon>Opitutaceae</taxon>
        <taxon>Actomonas</taxon>
    </lineage>
</organism>
<gene>
    <name evidence="1" type="ORF">K1X11_018925</name>
</gene>
<dbReference type="PANTHER" id="PTHR33202">
    <property type="entry name" value="ZINC UPTAKE REGULATION PROTEIN"/>
    <property type="match status" value="1"/>
</dbReference>
<dbReference type="SUPFAM" id="SSF46785">
    <property type="entry name" value="Winged helix' DNA-binding domain"/>
    <property type="match status" value="1"/>
</dbReference>
<reference evidence="1 2" key="1">
    <citation type="submission" date="2023-12" db="EMBL/GenBank/DDBJ databases">
        <title>Description of an unclassified Opitutus bacterium of Verrucomicrobiota.</title>
        <authorList>
            <person name="Zhang D.-F."/>
        </authorList>
    </citation>
    <scope>NUCLEOTIDE SEQUENCE [LARGE SCALE GENOMIC DNA]</scope>
    <source>
        <strain evidence="1 2">WL0086</strain>
    </source>
</reference>
<dbReference type="InterPro" id="IPR036388">
    <property type="entry name" value="WH-like_DNA-bd_sf"/>
</dbReference>
<dbReference type="Pfam" id="PF01475">
    <property type="entry name" value="FUR"/>
    <property type="match status" value="1"/>
</dbReference>
<dbReference type="InterPro" id="IPR036390">
    <property type="entry name" value="WH_DNA-bd_sf"/>
</dbReference>
<sequence>MSDSIPVASANNAFVTAAAQHWQRAGQRITHVRTIICQVVAVRDVLFTADQLLPLVRAVDRGISLASIYRTLGDLSRFGLLHESRGTHDERCYAVVPPERAGTLASAVTVVCRDCGELHPLHAPCLAMRETFGVRQAGFNPRKLDLRIEADCQSLRDTGHCDRSDRRSNAKA</sequence>
<dbReference type="RefSeq" id="WP_221030726.1">
    <property type="nucleotide sequence ID" value="NZ_CP139781.1"/>
</dbReference>
<dbReference type="Proteomes" id="UP000738431">
    <property type="component" value="Chromosome"/>
</dbReference>
<accession>A0ABZ1C585</accession>
<dbReference type="PANTHER" id="PTHR33202:SF7">
    <property type="entry name" value="FERRIC UPTAKE REGULATION PROTEIN"/>
    <property type="match status" value="1"/>
</dbReference>
<dbReference type="Gene3D" id="1.10.10.10">
    <property type="entry name" value="Winged helix-like DNA-binding domain superfamily/Winged helix DNA-binding domain"/>
    <property type="match status" value="1"/>
</dbReference>
<evidence type="ECO:0000313" key="2">
    <source>
        <dbReference type="Proteomes" id="UP000738431"/>
    </source>
</evidence>
<protein>
    <submittedName>
        <fullName evidence="1">Transcriptional repressor</fullName>
    </submittedName>
</protein>
<dbReference type="EMBL" id="CP139781">
    <property type="protein sequence ID" value="WRQ86891.1"/>
    <property type="molecule type" value="Genomic_DNA"/>
</dbReference>
<name>A0ABZ1C585_9BACT</name>